<evidence type="ECO:0000313" key="2">
    <source>
        <dbReference type="EMBL" id="SCL15011.1"/>
    </source>
</evidence>
<dbReference type="RefSeq" id="WP_091453115.1">
    <property type="nucleotide sequence ID" value="NZ_FMHU01000001.1"/>
</dbReference>
<organism evidence="2 3">
    <name type="scientific">Micromonospora inyonensis</name>
    <dbReference type="NCBI Taxonomy" id="47866"/>
    <lineage>
        <taxon>Bacteria</taxon>
        <taxon>Bacillati</taxon>
        <taxon>Actinomycetota</taxon>
        <taxon>Actinomycetes</taxon>
        <taxon>Micromonosporales</taxon>
        <taxon>Micromonosporaceae</taxon>
        <taxon>Micromonospora</taxon>
    </lineage>
</organism>
<evidence type="ECO:0000256" key="1">
    <source>
        <dbReference type="SAM" id="MobiDB-lite"/>
    </source>
</evidence>
<feature type="region of interest" description="Disordered" evidence="1">
    <location>
        <begin position="58"/>
        <end position="82"/>
    </location>
</feature>
<accession>A0A1C6RD92</accession>
<dbReference type="Pfam" id="PF19381">
    <property type="entry name" value="DUF5956"/>
    <property type="match status" value="1"/>
</dbReference>
<reference evidence="3" key="1">
    <citation type="submission" date="2016-06" db="EMBL/GenBank/DDBJ databases">
        <authorList>
            <person name="Varghese N."/>
        </authorList>
    </citation>
    <scope>NUCLEOTIDE SEQUENCE [LARGE SCALE GENOMIC DNA]</scope>
    <source>
        <strain evidence="3">DSM 46123</strain>
    </source>
</reference>
<sequence length="155" mass="16988">MNSQPGTPMSGWDEVPTWPDPPAGGSYHELTDNGLGALIGWLSGAGRLVRSPDRLPHMTIEECTGPAGDTRTVRPRSPEDQQVIDDGVNDYLRDAGIPDRPTGYRWFLRLPDGYSGEQVESAVIRAVGQLPADHVRPAQFAPRIREVLEDVYAGR</sequence>
<proteinExistence type="predicted"/>
<dbReference type="InterPro" id="IPR046000">
    <property type="entry name" value="DUF5956"/>
</dbReference>
<dbReference type="EMBL" id="FMHU01000001">
    <property type="protein sequence ID" value="SCL15011.1"/>
    <property type="molecule type" value="Genomic_DNA"/>
</dbReference>
<dbReference type="AlphaFoldDB" id="A0A1C6RD92"/>
<dbReference type="Proteomes" id="UP000198906">
    <property type="component" value="Unassembled WGS sequence"/>
</dbReference>
<protein>
    <submittedName>
        <fullName evidence="2">Uncharacterized protein</fullName>
    </submittedName>
</protein>
<keyword evidence="3" id="KW-1185">Reference proteome</keyword>
<feature type="region of interest" description="Disordered" evidence="1">
    <location>
        <begin position="1"/>
        <end position="29"/>
    </location>
</feature>
<gene>
    <name evidence="2" type="ORF">GA0074694_1014</name>
</gene>
<evidence type="ECO:0000313" key="3">
    <source>
        <dbReference type="Proteomes" id="UP000198906"/>
    </source>
</evidence>
<name>A0A1C6RD92_9ACTN</name>